<accession>A0A0C3GPX1</accession>
<dbReference type="EMBL" id="KN832895">
    <property type="protein sequence ID" value="KIM93439.1"/>
    <property type="molecule type" value="Genomic_DNA"/>
</dbReference>
<dbReference type="PANTHER" id="PTHR37017:SF11">
    <property type="entry name" value="ESTERASE_LIPASE_THIOESTERASE DOMAIN-CONTAINING PROTEIN"/>
    <property type="match status" value="1"/>
</dbReference>
<dbReference type="Proteomes" id="UP000054321">
    <property type="component" value="Unassembled WGS sequence"/>
</dbReference>
<reference evidence="1 2" key="1">
    <citation type="submission" date="2014-04" db="EMBL/GenBank/DDBJ databases">
        <authorList>
            <consortium name="DOE Joint Genome Institute"/>
            <person name="Kuo A."/>
            <person name="Martino E."/>
            <person name="Perotto S."/>
            <person name="Kohler A."/>
            <person name="Nagy L.G."/>
            <person name="Floudas D."/>
            <person name="Copeland A."/>
            <person name="Barry K.W."/>
            <person name="Cichocki N."/>
            <person name="Veneault-Fourrey C."/>
            <person name="LaButti K."/>
            <person name="Lindquist E.A."/>
            <person name="Lipzen A."/>
            <person name="Lundell T."/>
            <person name="Morin E."/>
            <person name="Murat C."/>
            <person name="Sun H."/>
            <person name="Tunlid A."/>
            <person name="Henrissat B."/>
            <person name="Grigoriev I.V."/>
            <person name="Hibbett D.S."/>
            <person name="Martin F."/>
            <person name="Nordberg H.P."/>
            <person name="Cantor M.N."/>
            <person name="Hua S.X."/>
        </authorList>
    </citation>
    <scope>NUCLEOTIDE SEQUENCE [LARGE SCALE GENOMIC DNA]</scope>
    <source>
        <strain evidence="1 2">Zn</strain>
    </source>
</reference>
<dbReference type="InterPro" id="IPR029058">
    <property type="entry name" value="AB_hydrolase_fold"/>
</dbReference>
<dbReference type="HOGENOM" id="CLU_046066_6_1_1"/>
<evidence type="ECO:0000313" key="2">
    <source>
        <dbReference type="Proteomes" id="UP000054321"/>
    </source>
</evidence>
<reference evidence="2" key="2">
    <citation type="submission" date="2015-01" db="EMBL/GenBank/DDBJ databases">
        <title>Evolutionary Origins and Diversification of the Mycorrhizal Mutualists.</title>
        <authorList>
            <consortium name="DOE Joint Genome Institute"/>
            <consortium name="Mycorrhizal Genomics Consortium"/>
            <person name="Kohler A."/>
            <person name="Kuo A."/>
            <person name="Nagy L.G."/>
            <person name="Floudas D."/>
            <person name="Copeland A."/>
            <person name="Barry K.W."/>
            <person name="Cichocki N."/>
            <person name="Veneault-Fourrey C."/>
            <person name="LaButti K."/>
            <person name="Lindquist E.A."/>
            <person name="Lipzen A."/>
            <person name="Lundell T."/>
            <person name="Morin E."/>
            <person name="Murat C."/>
            <person name="Riley R."/>
            <person name="Ohm R."/>
            <person name="Sun H."/>
            <person name="Tunlid A."/>
            <person name="Henrissat B."/>
            <person name="Grigoriev I.V."/>
            <person name="Hibbett D.S."/>
            <person name="Martin F."/>
        </authorList>
    </citation>
    <scope>NUCLEOTIDE SEQUENCE [LARGE SCALE GENOMIC DNA]</scope>
    <source>
        <strain evidence="2">Zn</strain>
    </source>
</reference>
<dbReference type="InterPro" id="IPR052897">
    <property type="entry name" value="Sec-Metab_Biosynth_Hydrolase"/>
</dbReference>
<sequence>MSKPTIVMVPDAWHEPTIYSGVVQSLSNFAYPTVSLALPLVGAVPPHEDFSGDVAAIRDCLTKLVLDNKEVVLVVHSYSGIPGGEATKELGKRARGKGLKGRRHQIRCYKMDLRCHQDSSLL</sequence>
<dbReference type="Gene3D" id="3.40.50.1820">
    <property type="entry name" value="alpha/beta hydrolase"/>
    <property type="match status" value="1"/>
</dbReference>
<dbReference type="AlphaFoldDB" id="A0A0C3GPX1"/>
<keyword evidence="2" id="KW-1185">Reference proteome</keyword>
<name>A0A0C3GPX1_OIDMZ</name>
<dbReference type="SUPFAM" id="SSF53474">
    <property type="entry name" value="alpha/beta-Hydrolases"/>
    <property type="match status" value="1"/>
</dbReference>
<dbReference type="PANTHER" id="PTHR37017">
    <property type="entry name" value="AB HYDROLASE-1 DOMAIN-CONTAINING PROTEIN-RELATED"/>
    <property type="match status" value="1"/>
</dbReference>
<proteinExistence type="predicted"/>
<protein>
    <recommendedName>
        <fullName evidence="3">AB hydrolase-1 domain-containing protein</fullName>
    </recommendedName>
</protein>
<dbReference type="InParanoid" id="A0A0C3GPX1"/>
<dbReference type="STRING" id="913774.A0A0C3GPX1"/>
<organism evidence="1 2">
    <name type="scientific">Oidiodendron maius (strain Zn)</name>
    <dbReference type="NCBI Taxonomy" id="913774"/>
    <lineage>
        <taxon>Eukaryota</taxon>
        <taxon>Fungi</taxon>
        <taxon>Dikarya</taxon>
        <taxon>Ascomycota</taxon>
        <taxon>Pezizomycotina</taxon>
        <taxon>Leotiomycetes</taxon>
        <taxon>Leotiomycetes incertae sedis</taxon>
        <taxon>Myxotrichaceae</taxon>
        <taxon>Oidiodendron</taxon>
    </lineage>
</organism>
<dbReference type="OrthoDB" id="408373at2759"/>
<gene>
    <name evidence="1" type="ORF">OIDMADRAFT_149723</name>
</gene>
<evidence type="ECO:0000313" key="1">
    <source>
        <dbReference type="EMBL" id="KIM93439.1"/>
    </source>
</evidence>
<evidence type="ECO:0008006" key="3">
    <source>
        <dbReference type="Google" id="ProtNLM"/>
    </source>
</evidence>